<evidence type="ECO:0000256" key="17">
    <source>
        <dbReference type="SAM" id="MobiDB-lite"/>
    </source>
</evidence>
<comment type="subcellular location">
    <subcellularLocation>
        <location evidence="2">Nucleus</location>
    </subcellularLocation>
</comment>
<feature type="region of interest" description="Disordered" evidence="17">
    <location>
        <begin position="365"/>
        <end position="401"/>
    </location>
</feature>
<dbReference type="InterPro" id="IPR019787">
    <property type="entry name" value="Znf_PHD-finger"/>
</dbReference>
<evidence type="ECO:0000256" key="9">
    <source>
        <dbReference type="ARBA" id="ARBA00022964"/>
    </source>
</evidence>
<dbReference type="Gene3D" id="1.20.58.1360">
    <property type="match status" value="1"/>
</dbReference>
<dbReference type="InterPro" id="IPR013083">
    <property type="entry name" value="Znf_RING/FYVE/PHD"/>
</dbReference>
<evidence type="ECO:0000256" key="5">
    <source>
        <dbReference type="ARBA" id="ARBA00022723"/>
    </source>
</evidence>
<reference evidence="20" key="1">
    <citation type="submission" date="2025-08" db="UniProtKB">
        <authorList>
            <consortium name="Ensembl"/>
        </authorList>
    </citation>
    <scope>IDENTIFICATION</scope>
</reference>
<keyword evidence="14" id="KW-0539">Nucleus</keyword>
<dbReference type="GO" id="GO:0008270">
    <property type="term" value="F:zinc ion binding"/>
    <property type="evidence" value="ECO:0007669"/>
    <property type="project" value="UniProtKB-KW"/>
</dbReference>
<evidence type="ECO:0000256" key="13">
    <source>
        <dbReference type="ARBA" id="ARBA00023163"/>
    </source>
</evidence>
<keyword evidence="13" id="KW-0804">Transcription</keyword>
<dbReference type="CDD" id="cd21784">
    <property type="entry name" value="CTD_KDM2A"/>
    <property type="match status" value="1"/>
</dbReference>
<evidence type="ECO:0000259" key="19">
    <source>
        <dbReference type="PROSITE" id="PS51184"/>
    </source>
</evidence>
<evidence type="ECO:0000256" key="4">
    <source>
        <dbReference type="ARBA" id="ARBA00013246"/>
    </source>
</evidence>
<dbReference type="AlphaFoldDB" id="A0A8B9K4E0"/>
<dbReference type="Gene3D" id="3.30.40.10">
    <property type="entry name" value="Zinc/RING finger domain, C3HC4 (zinc finger)"/>
    <property type="match status" value="1"/>
</dbReference>
<dbReference type="Ensembl" id="ENSAMXT00005032880.1">
    <property type="protein sequence ID" value="ENSAMXP00005030015.1"/>
    <property type="gene ID" value="ENSAMXG00005014419.1"/>
</dbReference>
<dbReference type="GO" id="GO:0005634">
    <property type="term" value="C:nucleus"/>
    <property type="evidence" value="ECO:0007669"/>
    <property type="project" value="UniProtKB-SubCell"/>
</dbReference>
<organism evidence="20 21">
    <name type="scientific">Astyanax mexicanus</name>
    <name type="common">Blind cave fish</name>
    <name type="synonym">Astyanax fasciatus mexicanus</name>
    <dbReference type="NCBI Taxonomy" id="7994"/>
    <lineage>
        <taxon>Eukaryota</taxon>
        <taxon>Metazoa</taxon>
        <taxon>Chordata</taxon>
        <taxon>Craniata</taxon>
        <taxon>Vertebrata</taxon>
        <taxon>Euteleostomi</taxon>
        <taxon>Actinopterygii</taxon>
        <taxon>Neopterygii</taxon>
        <taxon>Teleostei</taxon>
        <taxon>Ostariophysi</taxon>
        <taxon>Characiformes</taxon>
        <taxon>Characoidei</taxon>
        <taxon>Acestrorhamphidae</taxon>
        <taxon>Acestrorhamphinae</taxon>
        <taxon>Astyanax</taxon>
    </lineage>
</organism>
<dbReference type="PROSITE" id="PS51184">
    <property type="entry name" value="JMJC"/>
    <property type="match status" value="1"/>
</dbReference>
<dbReference type="PANTHER" id="PTHR23123">
    <property type="entry name" value="PHD/F-BOX CONTAINING PROTEIN"/>
    <property type="match status" value="1"/>
</dbReference>
<evidence type="ECO:0000259" key="18">
    <source>
        <dbReference type="PROSITE" id="PS51058"/>
    </source>
</evidence>
<evidence type="ECO:0000256" key="15">
    <source>
        <dbReference type="ARBA" id="ARBA00047915"/>
    </source>
</evidence>
<name>A0A8B9K4E0_ASTMX</name>
<comment type="cofactor">
    <cofactor evidence="1">
        <name>Fe(2+)</name>
        <dbReference type="ChEBI" id="CHEBI:29033"/>
    </cofactor>
</comment>
<evidence type="ECO:0000256" key="2">
    <source>
        <dbReference type="ARBA" id="ARBA00004123"/>
    </source>
</evidence>
<feature type="domain" description="CXXC-type" evidence="18">
    <location>
        <begin position="518"/>
        <end position="566"/>
    </location>
</feature>
<dbReference type="SUPFAM" id="SSF51197">
    <property type="entry name" value="Clavaminate synthase-like"/>
    <property type="match status" value="1"/>
</dbReference>
<dbReference type="InterPro" id="IPR041070">
    <property type="entry name" value="JHD"/>
</dbReference>
<evidence type="ECO:0000313" key="21">
    <source>
        <dbReference type="Proteomes" id="UP000694621"/>
    </source>
</evidence>
<dbReference type="Pfam" id="PF02008">
    <property type="entry name" value="zf-CXXC"/>
    <property type="match status" value="1"/>
</dbReference>
<keyword evidence="5" id="KW-0479">Metal-binding</keyword>
<evidence type="ECO:0000256" key="3">
    <source>
        <dbReference type="ARBA" id="ARBA00008037"/>
    </source>
</evidence>
<dbReference type="EC" id="1.14.11.27" evidence="4"/>
<evidence type="ECO:0000256" key="14">
    <source>
        <dbReference type="ARBA" id="ARBA00023242"/>
    </source>
</evidence>
<dbReference type="Proteomes" id="UP000694621">
    <property type="component" value="Unplaced"/>
</dbReference>
<evidence type="ECO:0000256" key="7">
    <source>
        <dbReference type="ARBA" id="ARBA00022833"/>
    </source>
</evidence>
<dbReference type="Gene3D" id="2.60.120.650">
    <property type="entry name" value="Cupin"/>
    <property type="match status" value="1"/>
</dbReference>
<dbReference type="InterPro" id="IPR050690">
    <property type="entry name" value="JHDM1_Histone_Demethylase"/>
</dbReference>
<evidence type="ECO:0000256" key="6">
    <source>
        <dbReference type="ARBA" id="ARBA00022771"/>
    </source>
</evidence>
<evidence type="ECO:0000313" key="20">
    <source>
        <dbReference type="Ensembl" id="ENSAMXP00005030015.1"/>
    </source>
</evidence>
<evidence type="ECO:0000256" key="10">
    <source>
        <dbReference type="ARBA" id="ARBA00023002"/>
    </source>
</evidence>
<sequence length="622" mass="71634">KKKKLLDTKEKCTLFLCSLSYLPETDYIYDEIEGKRMFDLDEKLQSSYFNSDLVKIMDGKDFTFEYIQQEGLRTPIIFTKTDGLGIQMPDEDFSVSDVNLFVGSRRMIDVMDVNTQKGIEMSMSQWRRYYETPPSEREKLYNVISLEFSHTKLEHLVKRPASVDVIDWVDNMWPRHLKEKQRDSTNAIIDMQYPKVQKYCLMSVKGCFTDFHIDFGGTSVWYHILRGGKVFWLIPPTPQNLELYENWVLSGKQGDIFLGDKATDCQRIELKQGYTFMIPSGWIHAVYTPEDTLVFGGNFLHSFNIPMQLNIYNIEDRTRVPSKFRYPFYYEMCWYVLERYLYSLTNTSHLTPEFQKHSLGIDYSKQNELNGHTGDGEEESEGEEDEEEEEEGEGEGEGEDVMDIKEEDNQEEKAPSPPARPDVKVHLTPFELEGLWQLLHKLEELPAHKKCVPVGIRNAPALLNDIRAVLKEHANDDPKLSYTGKPIVTWPKRVRRAPSSGPTLAPVPRPVKPPSSISALRRRRVRCKRCVACLRTECGACTYCKDMRKFGGPGRLKKTCILRQCLAPGLPLSAVCSICKEGIQEIEGDTEPTQTLMECSECAQITHPECIMVHVHITYICF</sequence>
<keyword evidence="12" id="KW-0805">Transcription regulation</keyword>
<comment type="catalytic activity">
    <reaction evidence="15">
        <text>N(6),N(6)-dimethyl-L-lysyl(36)-[histone H3] + 2 2-oxoglutarate + 2 O2 = L-lysyl(36)-[histone H3] + 2 formaldehyde + 2 succinate + 2 CO2</text>
        <dbReference type="Rhea" id="RHEA:42032"/>
        <dbReference type="Rhea" id="RHEA-COMP:9785"/>
        <dbReference type="Rhea" id="RHEA-COMP:9787"/>
        <dbReference type="ChEBI" id="CHEBI:15379"/>
        <dbReference type="ChEBI" id="CHEBI:16526"/>
        <dbReference type="ChEBI" id="CHEBI:16810"/>
        <dbReference type="ChEBI" id="CHEBI:16842"/>
        <dbReference type="ChEBI" id="CHEBI:29969"/>
        <dbReference type="ChEBI" id="CHEBI:30031"/>
        <dbReference type="ChEBI" id="CHEBI:61976"/>
        <dbReference type="EC" id="1.14.11.27"/>
    </reaction>
</comment>
<dbReference type="SMART" id="SM00558">
    <property type="entry name" value="JmjC"/>
    <property type="match status" value="1"/>
</dbReference>
<keyword evidence="7" id="KW-0862">Zinc</keyword>
<proteinExistence type="inferred from homology"/>
<keyword evidence="6 16" id="KW-0863">Zinc-finger</keyword>
<evidence type="ECO:0000256" key="8">
    <source>
        <dbReference type="ARBA" id="ARBA00022853"/>
    </source>
</evidence>
<evidence type="ECO:0000256" key="1">
    <source>
        <dbReference type="ARBA" id="ARBA00001954"/>
    </source>
</evidence>
<dbReference type="GO" id="GO:0140680">
    <property type="term" value="F:histone H3K36me/H3K36me2 demethylase activity"/>
    <property type="evidence" value="ECO:0007669"/>
    <property type="project" value="UniProtKB-EC"/>
</dbReference>
<evidence type="ECO:0000256" key="12">
    <source>
        <dbReference type="ARBA" id="ARBA00023015"/>
    </source>
</evidence>
<dbReference type="InterPro" id="IPR002857">
    <property type="entry name" value="Znf_CXXC"/>
</dbReference>
<dbReference type="GO" id="GO:0003677">
    <property type="term" value="F:DNA binding"/>
    <property type="evidence" value="ECO:0007669"/>
    <property type="project" value="InterPro"/>
</dbReference>
<evidence type="ECO:0000256" key="11">
    <source>
        <dbReference type="ARBA" id="ARBA00023004"/>
    </source>
</evidence>
<dbReference type="PROSITE" id="PS51058">
    <property type="entry name" value="ZF_CXXC"/>
    <property type="match status" value="1"/>
</dbReference>
<keyword evidence="11" id="KW-0408">Iron</keyword>
<dbReference type="Pfam" id="PF17811">
    <property type="entry name" value="JHD"/>
    <property type="match status" value="1"/>
</dbReference>
<dbReference type="Pfam" id="PF02373">
    <property type="entry name" value="JmjC"/>
    <property type="match status" value="1"/>
</dbReference>
<keyword evidence="9" id="KW-0223">Dioxygenase</keyword>
<feature type="compositionally biased region" description="Acidic residues" evidence="17">
    <location>
        <begin position="376"/>
        <end position="401"/>
    </location>
</feature>
<dbReference type="FunFam" id="2.60.120.650:FF:000005">
    <property type="entry name" value="lysine-specific demethylase 2A isoform X1"/>
    <property type="match status" value="1"/>
</dbReference>
<feature type="domain" description="JmjC" evidence="19">
    <location>
        <begin position="148"/>
        <end position="316"/>
    </location>
</feature>
<keyword evidence="8" id="KW-0156">Chromatin regulator</keyword>
<comment type="similarity">
    <text evidence="3">Belongs to the JHDM1 histone demethylase family.</text>
</comment>
<protein>
    <recommendedName>
        <fullName evidence="4">[histone H3]-dimethyl-L-lysine(36) demethylase</fullName>
        <ecNumber evidence="4">1.14.11.27</ecNumber>
    </recommendedName>
</protein>
<accession>A0A8B9K4E0</accession>
<dbReference type="InterPro" id="IPR003347">
    <property type="entry name" value="JmjC_dom"/>
</dbReference>
<dbReference type="Pfam" id="PF16866">
    <property type="entry name" value="PHD_4"/>
    <property type="match status" value="1"/>
</dbReference>
<evidence type="ECO:0000256" key="16">
    <source>
        <dbReference type="PROSITE-ProRule" id="PRU00509"/>
    </source>
</evidence>
<keyword evidence="10" id="KW-0560">Oxidoreductase</keyword>